<evidence type="ECO:0000313" key="2">
    <source>
        <dbReference type="Proteomes" id="UP000263642"/>
    </source>
</evidence>
<dbReference type="AlphaFoldDB" id="A0A3D3R9L1"/>
<protein>
    <submittedName>
        <fullName evidence="1">Alanine--glyoxylate aminotransferase</fullName>
    </submittedName>
</protein>
<dbReference type="GO" id="GO:0008483">
    <property type="term" value="F:transaminase activity"/>
    <property type="evidence" value="ECO:0007669"/>
    <property type="project" value="UniProtKB-KW"/>
</dbReference>
<keyword evidence="1" id="KW-0032">Aminotransferase</keyword>
<dbReference type="Proteomes" id="UP000263642">
    <property type="component" value="Unassembled WGS sequence"/>
</dbReference>
<keyword evidence="1" id="KW-0808">Transferase</keyword>
<feature type="non-terminal residue" evidence="1">
    <location>
        <position position="1"/>
    </location>
</feature>
<reference evidence="1 2" key="1">
    <citation type="journal article" date="2018" name="Nat. Biotechnol.">
        <title>A standardized bacterial taxonomy based on genome phylogeny substantially revises the tree of life.</title>
        <authorList>
            <person name="Parks D.H."/>
            <person name="Chuvochina M."/>
            <person name="Waite D.W."/>
            <person name="Rinke C."/>
            <person name="Skarshewski A."/>
            <person name="Chaumeil P.A."/>
            <person name="Hugenholtz P."/>
        </authorList>
    </citation>
    <scope>NUCLEOTIDE SEQUENCE [LARGE SCALE GENOMIC DNA]</scope>
    <source>
        <strain evidence="1">UBA9375</strain>
    </source>
</reference>
<proteinExistence type="predicted"/>
<dbReference type="EMBL" id="DQAY01000129">
    <property type="protein sequence ID" value="HCO25469.1"/>
    <property type="molecule type" value="Genomic_DNA"/>
</dbReference>
<dbReference type="InterPro" id="IPR015422">
    <property type="entry name" value="PyrdxlP-dep_Trfase_small"/>
</dbReference>
<name>A0A3D3R9L1_9PLAN</name>
<sequence length="53" mass="5696">TWRIGLMGESSQSTHVLLFLAALEQCLLHAGYQLSPGAGVAAANDFYRTTITD</sequence>
<comment type="caution">
    <text evidence="1">The sequence shown here is derived from an EMBL/GenBank/DDBJ whole genome shotgun (WGS) entry which is preliminary data.</text>
</comment>
<accession>A0A3D3R9L1</accession>
<evidence type="ECO:0000313" key="1">
    <source>
        <dbReference type="EMBL" id="HCO25469.1"/>
    </source>
</evidence>
<gene>
    <name evidence="1" type="ORF">DIT97_21505</name>
</gene>
<dbReference type="Gene3D" id="3.90.1150.10">
    <property type="entry name" value="Aspartate Aminotransferase, domain 1"/>
    <property type="match status" value="1"/>
</dbReference>
<organism evidence="1 2">
    <name type="scientific">Gimesia maris</name>
    <dbReference type="NCBI Taxonomy" id="122"/>
    <lineage>
        <taxon>Bacteria</taxon>
        <taxon>Pseudomonadati</taxon>
        <taxon>Planctomycetota</taxon>
        <taxon>Planctomycetia</taxon>
        <taxon>Planctomycetales</taxon>
        <taxon>Planctomycetaceae</taxon>
        <taxon>Gimesia</taxon>
    </lineage>
</organism>